<sequence>MDLLREAFWVLALGVIGCFA</sequence>
<dbReference type="EMBL" id="CADCVO010000026">
    <property type="protein sequence ID" value="CAA9467428.1"/>
    <property type="molecule type" value="Genomic_DNA"/>
</dbReference>
<reference evidence="1" key="1">
    <citation type="submission" date="2020-02" db="EMBL/GenBank/DDBJ databases">
        <authorList>
            <person name="Meier V. D."/>
        </authorList>
    </citation>
    <scope>NUCLEOTIDE SEQUENCE</scope>
    <source>
        <strain evidence="1">AVDCRST_MAG13</strain>
    </source>
</reference>
<proteinExistence type="predicted"/>
<evidence type="ECO:0000313" key="1">
    <source>
        <dbReference type="EMBL" id="CAA9467428.1"/>
    </source>
</evidence>
<organism evidence="1">
    <name type="scientific">uncultured Solirubrobacteraceae bacterium</name>
    <dbReference type="NCBI Taxonomy" id="1162706"/>
    <lineage>
        <taxon>Bacteria</taxon>
        <taxon>Bacillati</taxon>
        <taxon>Actinomycetota</taxon>
        <taxon>Thermoleophilia</taxon>
        <taxon>Solirubrobacterales</taxon>
        <taxon>Solirubrobacteraceae</taxon>
        <taxon>environmental samples</taxon>
    </lineage>
</organism>
<accession>A0A6J4R8Y5</accession>
<gene>
    <name evidence="1" type="ORF">AVDCRST_MAG13-162</name>
</gene>
<feature type="non-terminal residue" evidence="1">
    <location>
        <position position="20"/>
    </location>
</feature>
<name>A0A6J4R8Y5_9ACTN</name>
<dbReference type="AlphaFoldDB" id="A0A6J4R8Y5"/>
<dbReference type="PROSITE" id="PS51257">
    <property type="entry name" value="PROKAR_LIPOPROTEIN"/>
    <property type="match status" value="1"/>
</dbReference>
<protein>
    <submittedName>
        <fullName evidence="1">Uncharacterized protein</fullName>
    </submittedName>
</protein>